<dbReference type="AlphaFoldDB" id="A0A556N390"/>
<protein>
    <recommendedName>
        <fullName evidence="2 7">DNA repair protein RecO</fullName>
    </recommendedName>
    <alternativeName>
        <fullName evidence="6 7">Recombination protein O</fullName>
    </alternativeName>
</protein>
<dbReference type="InterPro" id="IPR012340">
    <property type="entry name" value="NA-bd_OB-fold"/>
</dbReference>
<evidence type="ECO:0000256" key="2">
    <source>
        <dbReference type="ARBA" id="ARBA00021310"/>
    </source>
</evidence>
<dbReference type="EMBL" id="VLPL01000002">
    <property type="protein sequence ID" value="TSJ46529.1"/>
    <property type="molecule type" value="Genomic_DNA"/>
</dbReference>
<feature type="domain" description="DNA replication/recombination mediator RecO N-terminal" evidence="8">
    <location>
        <begin position="1"/>
        <end position="75"/>
    </location>
</feature>
<keyword evidence="10" id="KW-1185">Reference proteome</keyword>
<dbReference type="PANTHER" id="PTHR33991">
    <property type="entry name" value="DNA REPAIR PROTEIN RECO"/>
    <property type="match status" value="1"/>
</dbReference>
<dbReference type="HAMAP" id="MF_00201">
    <property type="entry name" value="RecO"/>
    <property type="match status" value="1"/>
</dbReference>
<dbReference type="SUPFAM" id="SSF50249">
    <property type="entry name" value="Nucleic acid-binding proteins"/>
    <property type="match status" value="1"/>
</dbReference>
<dbReference type="NCBIfam" id="TIGR00613">
    <property type="entry name" value="reco"/>
    <property type="match status" value="1"/>
</dbReference>
<organism evidence="9 10">
    <name type="scientific">Fluviicola chungangensis</name>
    <dbReference type="NCBI Taxonomy" id="2597671"/>
    <lineage>
        <taxon>Bacteria</taxon>
        <taxon>Pseudomonadati</taxon>
        <taxon>Bacteroidota</taxon>
        <taxon>Flavobacteriia</taxon>
        <taxon>Flavobacteriales</taxon>
        <taxon>Crocinitomicaceae</taxon>
        <taxon>Fluviicola</taxon>
    </lineage>
</organism>
<comment type="similarity">
    <text evidence="1 7">Belongs to the RecO family.</text>
</comment>
<name>A0A556N390_9FLAO</name>
<dbReference type="Gene3D" id="2.40.50.140">
    <property type="entry name" value="Nucleic acid-binding proteins"/>
    <property type="match status" value="1"/>
</dbReference>
<dbReference type="GO" id="GO:0043590">
    <property type="term" value="C:bacterial nucleoid"/>
    <property type="evidence" value="ECO:0007669"/>
    <property type="project" value="TreeGrafter"/>
</dbReference>
<dbReference type="InterPro" id="IPR042242">
    <property type="entry name" value="RecO_C"/>
</dbReference>
<dbReference type="RefSeq" id="WP_144332066.1">
    <property type="nucleotide sequence ID" value="NZ_VLPL01000002.1"/>
</dbReference>
<proteinExistence type="inferred from homology"/>
<reference evidence="9 10" key="1">
    <citation type="submission" date="2019-07" db="EMBL/GenBank/DDBJ databases">
        <authorList>
            <person name="Huq M.A."/>
        </authorList>
    </citation>
    <scope>NUCLEOTIDE SEQUENCE [LARGE SCALE GENOMIC DNA]</scope>
    <source>
        <strain evidence="9 10">MAH-3</strain>
    </source>
</reference>
<dbReference type="GO" id="GO:0006302">
    <property type="term" value="P:double-strand break repair"/>
    <property type="evidence" value="ECO:0007669"/>
    <property type="project" value="TreeGrafter"/>
</dbReference>
<evidence type="ECO:0000256" key="3">
    <source>
        <dbReference type="ARBA" id="ARBA00022763"/>
    </source>
</evidence>
<dbReference type="OrthoDB" id="9789152at2"/>
<comment type="function">
    <text evidence="7">Involved in DNA repair and RecF pathway recombination.</text>
</comment>
<keyword evidence="4 7" id="KW-0233">DNA recombination</keyword>
<evidence type="ECO:0000256" key="5">
    <source>
        <dbReference type="ARBA" id="ARBA00023204"/>
    </source>
</evidence>
<accession>A0A556N390</accession>
<keyword evidence="3 7" id="KW-0227">DNA damage</keyword>
<gene>
    <name evidence="7 9" type="primary">recO</name>
    <name evidence="9" type="ORF">FO442_05050</name>
</gene>
<keyword evidence="5 7" id="KW-0234">DNA repair</keyword>
<dbReference type="PANTHER" id="PTHR33991:SF1">
    <property type="entry name" value="DNA REPAIR PROTEIN RECO"/>
    <property type="match status" value="1"/>
</dbReference>
<evidence type="ECO:0000256" key="4">
    <source>
        <dbReference type="ARBA" id="ARBA00023172"/>
    </source>
</evidence>
<dbReference type="SUPFAM" id="SSF57863">
    <property type="entry name" value="ArfGap/RecO-like zinc finger"/>
    <property type="match status" value="1"/>
</dbReference>
<evidence type="ECO:0000256" key="1">
    <source>
        <dbReference type="ARBA" id="ARBA00007452"/>
    </source>
</evidence>
<evidence type="ECO:0000313" key="10">
    <source>
        <dbReference type="Proteomes" id="UP000316008"/>
    </source>
</evidence>
<dbReference type="Pfam" id="PF02565">
    <property type="entry name" value="RecO_C"/>
    <property type="match status" value="1"/>
</dbReference>
<dbReference type="Gene3D" id="1.20.1440.120">
    <property type="entry name" value="Recombination protein O, C-terminal domain"/>
    <property type="match status" value="1"/>
</dbReference>
<dbReference type="Pfam" id="PF11967">
    <property type="entry name" value="RecO_N"/>
    <property type="match status" value="1"/>
</dbReference>
<dbReference type="InterPro" id="IPR037278">
    <property type="entry name" value="ARFGAP/RecO"/>
</dbReference>
<comment type="caution">
    <text evidence="9">The sequence shown here is derived from an EMBL/GenBank/DDBJ whole genome shotgun (WGS) entry which is preliminary data.</text>
</comment>
<dbReference type="Proteomes" id="UP000316008">
    <property type="component" value="Unassembled WGS sequence"/>
</dbReference>
<dbReference type="InterPro" id="IPR022572">
    <property type="entry name" value="DNA_rep/recomb_RecO_N"/>
</dbReference>
<sequence length="235" mass="27577">MKLTDKAIVLSRLPYSETSLIVTLFTLESGLQTFLFQGAKKKKGLILFPLELAEIIYYKRNDSSLLKLTEMQSLEPLHHLLDNPLKSSIAFFVSELMMICLRDNHQDKKLFQFLSEEIHWLNASGELSNYLVWFLAQVAKLEGFQPEVQTNNPKYFELQEGKFTNTLPFLPSYLEEPWLHWLTDSLKYNKLDFLALSIPKEERIKLLDAWLEYYQFHVSGMRKMKSLEVIRTVFS</sequence>
<dbReference type="InterPro" id="IPR003717">
    <property type="entry name" value="RecO"/>
</dbReference>
<evidence type="ECO:0000256" key="6">
    <source>
        <dbReference type="ARBA" id="ARBA00033409"/>
    </source>
</evidence>
<evidence type="ECO:0000259" key="8">
    <source>
        <dbReference type="Pfam" id="PF11967"/>
    </source>
</evidence>
<evidence type="ECO:0000313" key="9">
    <source>
        <dbReference type="EMBL" id="TSJ46529.1"/>
    </source>
</evidence>
<evidence type="ECO:0000256" key="7">
    <source>
        <dbReference type="HAMAP-Rule" id="MF_00201"/>
    </source>
</evidence>
<dbReference type="GO" id="GO:0006310">
    <property type="term" value="P:DNA recombination"/>
    <property type="evidence" value="ECO:0007669"/>
    <property type="project" value="UniProtKB-UniRule"/>
</dbReference>